<comment type="caution">
    <text evidence="1">The sequence shown here is derived from an EMBL/GenBank/DDBJ whole genome shotgun (WGS) entry which is preliminary data.</text>
</comment>
<name>A0AAV8YEP0_9CUCU</name>
<proteinExistence type="predicted"/>
<dbReference type="EMBL" id="JANEYF010002233">
    <property type="protein sequence ID" value="KAJ8949376.1"/>
    <property type="molecule type" value="Genomic_DNA"/>
</dbReference>
<sequence length="62" mass="7064">MQNIKSKVGNYPCGDSSPIFTWSPLPTRKHLSLREKKVSNGFSLFITGCNSKYKKNKFVNIK</sequence>
<evidence type="ECO:0000313" key="1">
    <source>
        <dbReference type="EMBL" id="KAJ8949376.1"/>
    </source>
</evidence>
<gene>
    <name evidence="1" type="ORF">NQ314_008236</name>
</gene>
<reference evidence="1" key="1">
    <citation type="journal article" date="2023" name="Insect Mol. Biol.">
        <title>Genome sequencing provides insights into the evolution of gene families encoding plant cell wall-degrading enzymes in longhorned beetles.</title>
        <authorList>
            <person name="Shin N.R."/>
            <person name="Okamura Y."/>
            <person name="Kirsch R."/>
            <person name="Pauchet Y."/>
        </authorList>
    </citation>
    <scope>NUCLEOTIDE SEQUENCE</scope>
    <source>
        <strain evidence="1">RBIC_L_NR</strain>
    </source>
</reference>
<evidence type="ECO:0000313" key="2">
    <source>
        <dbReference type="Proteomes" id="UP001162156"/>
    </source>
</evidence>
<accession>A0AAV8YEP0</accession>
<keyword evidence="2" id="KW-1185">Reference proteome</keyword>
<organism evidence="1 2">
    <name type="scientific">Rhamnusium bicolor</name>
    <dbReference type="NCBI Taxonomy" id="1586634"/>
    <lineage>
        <taxon>Eukaryota</taxon>
        <taxon>Metazoa</taxon>
        <taxon>Ecdysozoa</taxon>
        <taxon>Arthropoda</taxon>
        <taxon>Hexapoda</taxon>
        <taxon>Insecta</taxon>
        <taxon>Pterygota</taxon>
        <taxon>Neoptera</taxon>
        <taxon>Endopterygota</taxon>
        <taxon>Coleoptera</taxon>
        <taxon>Polyphaga</taxon>
        <taxon>Cucujiformia</taxon>
        <taxon>Chrysomeloidea</taxon>
        <taxon>Cerambycidae</taxon>
        <taxon>Lepturinae</taxon>
        <taxon>Rhagiini</taxon>
        <taxon>Rhamnusium</taxon>
    </lineage>
</organism>
<protein>
    <submittedName>
        <fullName evidence="1">Uncharacterized protein</fullName>
    </submittedName>
</protein>
<dbReference type="AlphaFoldDB" id="A0AAV8YEP0"/>
<dbReference type="Proteomes" id="UP001162156">
    <property type="component" value="Unassembled WGS sequence"/>
</dbReference>